<dbReference type="AlphaFoldDB" id="A0A4R5VDF5"/>
<accession>A0A4R5VDF5</accession>
<comment type="subcellular location">
    <subcellularLocation>
        <location evidence="1">Secreted</location>
    </subcellularLocation>
</comment>
<sequence>MRLHQAAIFAPPLPGAPASAAKLSQPPFCANMSTEFPHYRTARQGDTVMALIKDSYEVGDDFADETLVFDAEDDFVASGPYDLYGLIRTGGGDDVVIGSADYKQTILGGRGNDTLSARGKGSVLNGGSDHDVLSVPDISDGSRVFGGTGRDTINLHLRLEQPTGQVRLDGNQGRDTLFLIDYSNLGARVDLNAGTVKRSSDGKYVTVATVQNIEKVTGTSSTVGGDHLLGSDRDEYLDGRQGDDVIQGKGGDDILIGGSGIDRLSGGSGNDLIFDGDPPGLPDTSIEPPLVQEVLRGGAHDDVLVAMYGDNKLLGGTGKDVLIARGIHDTLLGGTGNDTVKFGGVFETDPLRYKNALDPFFTGEFEINRSIQRMNGVKADGGPGRDMIDFSDIIATGTLATPKAHGIVLDLATGAGDVRESVNLEFTAKNFEDARGSFLGDWLTGSDRKNAIYGMEGPDRIKGLGQNDELYGGRGNDRLSGGLGDDTLIGGAGKDTLRGGPGFDELIGDHLPDFLASRSGVDTFMMEPGGGLDWIVDFTMTGPTRDTLDLSRWHLEGPAALDFIDVAEGSTDPVRGGTSHVDGVWILPKTGFAPSDATLGVFLAIVSAPEVNLDTLIF</sequence>
<gene>
    <name evidence="3" type="ORF">E1832_06710</name>
</gene>
<dbReference type="PANTHER" id="PTHR38340:SF1">
    <property type="entry name" value="S-LAYER PROTEIN"/>
    <property type="match status" value="1"/>
</dbReference>
<evidence type="ECO:0000256" key="2">
    <source>
        <dbReference type="ARBA" id="ARBA00022525"/>
    </source>
</evidence>
<dbReference type="InterPro" id="IPR050557">
    <property type="entry name" value="RTX_toxin/Mannuronan_C5-epim"/>
</dbReference>
<organism evidence="3 4">
    <name type="scientific">Antarcticimicrobium luteum</name>
    <dbReference type="NCBI Taxonomy" id="2547397"/>
    <lineage>
        <taxon>Bacteria</taxon>
        <taxon>Pseudomonadati</taxon>
        <taxon>Pseudomonadota</taxon>
        <taxon>Alphaproteobacteria</taxon>
        <taxon>Rhodobacterales</taxon>
        <taxon>Paracoccaceae</taxon>
        <taxon>Antarcticimicrobium</taxon>
    </lineage>
</organism>
<dbReference type="GO" id="GO:0005509">
    <property type="term" value="F:calcium ion binding"/>
    <property type="evidence" value="ECO:0007669"/>
    <property type="project" value="InterPro"/>
</dbReference>
<dbReference type="GO" id="GO:0005576">
    <property type="term" value="C:extracellular region"/>
    <property type="evidence" value="ECO:0007669"/>
    <property type="project" value="UniProtKB-SubCell"/>
</dbReference>
<keyword evidence="2" id="KW-0964">Secreted</keyword>
<dbReference type="InterPro" id="IPR001343">
    <property type="entry name" value="Hemolysn_Ca-bd"/>
</dbReference>
<evidence type="ECO:0000313" key="4">
    <source>
        <dbReference type="Proteomes" id="UP000295301"/>
    </source>
</evidence>
<dbReference type="Pfam" id="PF00353">
    <property type="entry name" value="HemolysinCabind"/>
    <property type="match status" value="5"/>
</dbReference>
<dbReference type="PROSITE" id="PS00330">
    <property type="entry name" value="HEMOLYSIN_CALCIUM"/>
    <property type="match status" value="5"/>
</dbReference>
<comment type="caution">
    <text evidence="3">The sequence shown here is derived from an EMBL/GenBank/DDBJ whole genome shotgun (WGS) entry which is preliminary data.</text>
</comment>
<keyword evidence="4" id="KW-1185">Reference proteome</keyword>
<dbReference type="PRINTS" id="PR00313">
    <property type="entry name" value="CABNDNGRPT"/>
</dbReference>
<evidence type="ECO:0000313" key="3">
    <source>
        <dbReference type="EMBL" id="TDK50313.1"/>
    </source>
</evidence>
<dbReference type="PANTHER" id="PTHR38340">
    <property type="entry name" value="S-LAYER PROTEIN"/>
    <property type="match status" value="1"/>
</dbReference>
<dbReference type="Proteomes" id="UP000295301">
    <property type="component" value="Unassembled WGS sequence"/>
</dbReference>
<protein>
    <submittedName>
        <fullName evidence="3">Calcium-binding protein</fullName>
    </submittedName>
</protein>
<dbReference type="InterPro" id="IPR011049">
    <property type="entry name" value="Serralysin-like_metalloprot_C"/>
</dbReference>
<reference evidence="3 4" key="1">
    <citation type="submission" date="2019-03" db="EMBL/GenBank/DDBJ databases">
        <title>Ruegeria lutea sp. nov., a novel strain, isolated from marine sediment, the Masan Bay, South Korea.</title>
        <authorList>
            <person name="Kim J."/>
            <person name="Kim D.-Y."/>
            <person name="Lee S.-S."/>
        </authorList>
    </citation>
    <scope>NUCLEOTIDE SEQUENCE [LARGE SCALE GENOMIC DNA]</scope>
    <source>
        <strain evidence="3 4">318-1</strain>
    </source>
</reference>
<dbReference type="SUPFAM" id="SSF51120">
    <property type="entry name" value="beta-Roll"/>
    <property type="match status" value="4"/>
</dbReference>
<name>A0A4R5VDF5_9RHOB</name>
<dbReference type="OrthoDB" id="9342475at2"/>
<dbReference type="EMBL" id="SMUV01000057">
    <property type="protein sequence ID" value="TDK50313.1"/>
    <property type="molecule type" value="Genomic_DNA"/>
</dbReference>
<dbReference type="InterPro" id="IPR018511">
    <property type="entry name" value="Hemolysin-typ_Ca-bd_CS"/>
</dbReference>
<proteinExistence type="predicted"/>
<evidence type="ECO:0000256" key="1">
    <source>
        <dbReference type="ARBA" id="ARBA00004613"/>
    </source>
</evidence>
<dbReference type="Gene3D" id="2.150.10.10">
    <property type="entry name" value="Serralysin-like metalloprotease, C-terminal"/>
    <property type="match status" value="3"/>
</dbReference>